<keyword evidence="9" id="KW-1185">Reference proteome</keyword>
<evidence type="ECO:0000256" key="1">
    <source>
        <dbReference type="ARBA" id="ARBA00004127"/>
    </source>
</evidence>
<dbReference type="InterPro" id="IPR001750">
    <property type="entry name" value="ND/Mrp_TM"/>
</dbReference>
<feature type="transmembrane region" description="Helical" evidence="5">
    <location>
        <begin position="140"/>
        <end position="162"/>
    </location>
</feature>
<comment type="caution">
    <text evidence="8">The sequence shown here is derived from an EMBL/GenBank/DDBJ whole genome shotgun (WGS) entry which is preliminary data.</text>
</comment>
<feature type="transmembrane region" description="Helical" evidence="5">
    <location>
        <begin position="49"/>
        <end position="67"/>
    </location>
</feature>
<evidence type="ECO:0000259" key="7">
    <source>
        <dbReference type="Pfam" id="PF00361"/>
    </source>
</evidence>
<dbReference type="GO" id="GO:0012505">
    <property type="term" value="C:endomembrane system"/>
    <property type="evidence" value="ECO:0007669"/>
    <property type="project" value="UniProtKB-SubCell"/>
</dbReference>
<dbReference type="InterPro" id="IPR010096">
    <property type="entry name" value="NADH-Q_OxRdtase_suN/2"/>
</dbReference>
<feature type="transmembrane region" description="Helical" evidence="5">
    <location>
        <begin position="286"/>
        <end position="306"/>
    </location>
</feature>
<comment type="function">
    <text evidence="5">NDH-1 shuttles electrons from NADH, via FMN and iron-sulfur (Fe-S) centers, to quinones in the respiratory chain. The immediate electron acceptor for the enzyme in this species is believed to be a menaquinone. Couples the redox reaction to proton translocation (for every two electrons transferred, four hydrogen ions are translocated across the cytoplasmic membrane), and thus conserves the redox energy in a proton gradient.</text>
</comment>
<evidence type="ECO:0000313" key="8">
    <source>
        <dbReference type="EMBL" id="PVH24820.1"/>
    </source>
</evidence>
<feature type="transmembrane region" description="Helical" evidence="5">
    <location>
        <begin position="471"/>
        <end position="490"/>
    </location>
</feature>
<dbReference type="OrthoDB" id="9811718at2"/>
<feature type="transmembrane region" description="Helical" evidence="5">
    <location>
        <begin position="174"/>
        <end position="195"/>
    </location>
</feature>
<comment type="catalytic activity">
    <reaction evidence="5">
        <text>a quinone + NADH + 5 H(+)(in) = a quinol + NAD(+) + 4 H(+)(out)</text>
        <dbReference type="Rhea" id="RHEA:57888"/>
        <dbReference type="ChEBI" id="CHEBI:15378"/>
        <dbReference type="ChEBI" id="CHEBI:24646"/>
        <dbReference type="ChEBI" id="CHEBI:57540"/>
        <dbReference type="ChEBI" id="CHEBI:57945"/>
        <dbReference type="ChEBI" id="CHEBI:132124"/>
    </reaction>
</comment>
<dbReference type="Pfam" id="PF00361">
    <property type="entry name" value="Proton_antipo_M"/>
    <property type="match status" value="1"/>
</dbReference>
<keyword evidence="5" id="KW-0520">NAD</keyword>
<feature type="domain" description="NADH:quinone oxidoreductase/Mrp antiporter transmembrane" evidence="7">
    <location>
        <begin position="138"/>
        <end position="421"/>
    </location>
</feature>
<accession>A0A2T8HHC4</accession>
<evidence type="ECO:0000313" key="9">
    <source>
        <dbReference type="Proteomes" id="UP000245627"/>
    </source>
</evidence>
<protein>
    <recommendedName>
        <fullName evidence="5">NADH-quinone oxidoreductase subunit N</fullName>
        <ecNumber evidence="5">7.1.1.-</ecNumber>
    </recommendedName>
    <alternativeName>
        <fullName evidence="5">NADH dehydrogenase I subunit N</fullName>
    </alternativeName>
    <alternativeName>
        <fullName evidence="5">NDH-1 subunit N</fullName>
    </alternativeName>
</protein>
<dbReference type="EC" id="7.1.1.-" evidence="5"/>
<keyword evidence="2 5" id="KW-0812">Transmembrane</keyword>
<sequence>MYEFAPQITPIIDHIIDSVRSFRPEIAISIAFIGTIFCSLFADRYWKQASFSVFLIGLLAAGYLTYTQNTENIPVFFDMLRIDTFSQYARLIILFAVTIIGLYIQQYGSYQLPKKRLGDIYSILLATTLGLHLLTLTTHWIMAFIAVEMVSIGSYVLVAYFAQNKKESEAAMKYVLFGSTCAAFMLYGLSLLYGFTGSLDFSSIAQMKGLIAAPMVLSTVALLFVFVGIGFKLGFVPFHVWTPDVYEGAPTPITAFLATVPKVGAIVLFSRLILAWTASPFYFGEVTLHFLCFVAIVTMLIGNLVALRQQNIKRLLAYSSVGHTGFLLLAVLSYVHHEPEVLFFYLATYTLMNLAVFGFIMILEKQTGSAYLADYAGLGKRFPLVFTGLTFAGISLVGLPPTAGFVGKLLVFTSIFDIYQTLDQSLYLYLLIVGVLTSVISLFYYLKIPLYGFLRQASSGTIMDLSNRISCPIYGIALFFTVLLLVFGLFPDLLLDFFRLP</sequence>
<comment type="similarity">
    <text evidence="5">Belongs to the complex I subunit 2 family.</text>
</comment>
<feature type="transmembrane region" description="Helical" evidence="5">
    <location>
        <begin position="426"/>
        <end position="446"/>
    </location>
</feature>
<evidence type="ECO:0000256" key="6">
    <source>
        <dbReference type="RuleBase" id="RU000320"/>
    </source>
</evidence>
<evidence type="ECO:0000256" key="4">
    <source>
        <dbReference type="ARBA" id="ARBA00023136"/>
    </source>
</evidence>
<dbReference type="HAMAP" id="MF_00445">
    <property type="entry name" value="NDH1_NuoN_1"/>
    <property type="match status" value="1"/>
</dbReference>
<feature type="transmembrane region" description="Helical" evidence="5">
    <location>
        <begin position="384"/>
        <end position="406"/>
    </location>
</feature>
<proteinExistence type="inferred from homology"/>
<feature type="transmembrane region" description="Helical" evidence="5">
    <location>
        <begin position="87"/>
        <end position="105"/>
    </location>
</feature>
<dbReference type="GO" id="GO:0048038">
    <property type="term" value="F:quinone binding"/>
    <property type="evidence" value="ECO:0007669"/>
    <property type="project" value="UniProtKB-KW"/>
</dbReference>
<keyword evidence="5" id="KW-1278">Translocase</keyword>
<dbReference type="GO" id="GO:0008137">
    <property type="term" value="F:NADH dehydrogenase (ubiquinone) activity"/>
    <property type="evidence" value="ECO:0007669"/>
    <property type="project" value="InterPro"/>
</dbReference>
<name>A0A2T8HHC4_9SPHI</name>
<keyword evidence="5" id="KW-1003">Cell membrane</keyword>
<dbReference type="EMBL" id="QDKG01000004">
    <property type="protein sequence ID" value="PVH24820.1"/>
    <property type="molecule type" value="Genomic_DNA"/>
</dbReference>
<dbReference type="GO" id="GO:0050136">
    <property type="term" value="F:NADH dehydrogenase (quinone) (non-electrogenic) activity"/>
    <property type="evidence" value="ECO:0007669"/>
    <property type="project" value="UniProtKB-UniRule"/>
</dbReference>
<dbReference type="RefSeq" id="WP_116776200.1">
    <property type="nucleotide sequence ID" value="NZ_QDKG01000004.1"/>
</dbReference>
<dbReference type="PANTHER" id="PTHR22773">
    <property type="entry name" value="NADH DEHYDROGENASE"/>
    <property type="match status" value="1"/>
</dbReference>
<comment type="subcellular location">
    <subcellularLocation>
        <location evidence="5">Cell membrane</location>
        <topology evidence="5">Multi-pass membrane protein</topology>
    </subcellularLocation>
    <subcellularLocation>
        <location evidence="1">Endomembrane system</location>
        <topology evidence="1">Multi-pass membrane protein</topology>
    </subcellularLocation>
    <subcellularLocation>
        <location evidence="6">Membrane</location>
        <topology evidence="6">Multi-pass membrane protein</topology>
    </subcellularLocation>
</comment>
<comment type="subunit">
    <text evidence="5">NDH-1 is composed of 14 different subunits. Subunits NuoA, H, J, K, L, M, N constitute the membrane sector of the complex.</text>
</comment>
<feature type="transmembrane region" description="Helical" evidence="5">
    <location>
        <begin position="117"/>
        <end position="134"/>
    </location>
</feature>
<keyword evidence="5" id="KW-0874">Quinone</keyword>
<reference evidence="8 9" key="1">
    <citation type="submission" date="2018-04" db="EMBL/GenBank/DDBJ databases">
        <title>Sphingobacterium cortibacter sp. nov.</title>
        <authorList>
            <person name="Li Y."/>
        </authorList>
    </citation>
    <scope>NUCLEOTIDE SEQUENCE [LARGE SCALE GENOMIC DNA]</scope>
    <source>
        <strain evidence="8 9">2c-3</strain>
    </source>
</reference>
<evidence type="ECO:0000256" key="2">
    <source>
        <dbReference type="ARBA" id="ARBA00022692"/>
    </source>
</evidence>
<evidence type="ECO:0000256" key="5">
    <source>
        <dbReference type="HAMAP-Rule" id="MF_00445"/>
    </source>
</evidence>
<feature type="transmembrane region" description="Helical" evidence="5">
    <location>
        <begin position="253"/>
        <end position="274"/>
    </location>
</feature>
<organism evidence="8 9">
    <name type="scientific">Sphingobacterium corticibacter</name>
    <dbReference type="NCBI Taxonomy" id="2171749"/>
    <lineage>
        <taxon>Bacteria</taxon>
        <taxon>Pseudomonadati</taxon>
        <taxon>Bacteroidota</taxon>
        <taxon>Sphingobacteriia</taxon>
        <taxon>Sphingobacteriales</taxon>
        <taxon>Sphingobacteriaceae</taxon>
        <taxon>Sphingobacterium</taxon>
    </lineage>
</organism>
<feature type="transmembrane region" description="Helical" evidence="5">
    <location>
        <begin position="215"/>
        <end position="241"/>
    </location>
</feature>
<feature type="transmembrane region" description="Helical" evidence="5">
    <location>
        <begin position="26"/>
        <end position="42"/>
    </location>
</feature>
<dbReference type="AlphaFoldDB" id="A0A2T8HHC4"/>
<evidence type="ECO:0000256" key="3">
    <source>
        <dbReference type="ARBA" id="ARBA00022989"/>
    </source>
</evidence>
<dbReference type="GO" id="GO:0005886">
    <property type="term" value="C:plasma membrane"/>
    <property type="evidence" value="ECO:0007669"/>
    <property type="project" value="UniProtKB-SubCell"/>
</dbReference>
<keyword evidence="5" id="KW-0813">Transport</keyword>
<feature type="transmembrane region" description="Helical" evidence="5">
    <location>
        <begin position="315"/>
        <end position="336"/>
    </location>
</feature>
<feature type="transmembrane region" description="Helical" evidence="5">
    <location>
        <begin position="342"/>
        <end position="363"/>
    </location>
</feature>
<keyword evidence="4 5" id="KW-0472">Membrane</keyword>
<dbReference type="GO" id="GO:0042773">
    <property type="term" value="P:ATP synthesis coupled electron transport"/>
    <property type="evidence" value="ECO:0007669"/>
    <property type="project" value="InterPro"/>
</dbReference>
<dbReference type="Proteomes" id="UP000245627">
    <property type="component" value="Unassembled WGS sequence"/>
</dbReference>
<keyword evidence="3 5" id="KW-1133">Transmembrane helix</keyword>
<gene>
    <name evidence="5" type="primary">nuoN</name>
    <name evidence="8" type="ORF">DC487_11915</name>
</gene>